<name>A0A7X9QHA7_STRRT</name>
<dbReference type="Pfam" id="PF04237">
    <property type="entry name" value="YjbR"/>
    <property type="match status" value="1"/>
</dbReference>
<protein>
    <submittedName>
        <fullName evidence="2">MmcQ family protein</fullName>
    </submittedName>
</protein>
<evidence type="ECO:0000256" key="1">
    <source>
        <dbReference type="SAM" id="Coils"/>
    </source>
</evidence>
<gene>
    <name evidence="2" type="ORF">HHO37_06765</name>
</gene>
<organism evidence="2 3">
    <name type="scientific">Streptococcus ratti</name>
    <dbReference type="NCBI Taxonomy" id="1341"/>
    <lineage>
        <taxon>Bacteria</taxon>
        <taxon>Bacillati</taxon>
        <taxon>Bacillota</taxon>
        <taxon>Bacilli</taxon>
        <taxon>Lactobacillales</taxon>
        <taxon>Streptococcaceae</taxon>
        <taxon>Streptococcus</taxon>
    </lineage>
</organism>
<dbReference type="Proteomes" id="UP000532121">
    <property type="component" value="Unassembled WGS sequence"/>
</dbReference>
<dbReference type="InterPro" id="IPR038056">
    <property type="entry name" value="YjbR-like_sf"/>
</dbReference>
<dbReference type="InterPro" id="IPR007351">
    <property type="entry name" value="YjbR"/>
</dbReference>
<evidence type="ECO:0000313" key="2">
    <source>
        <dbReference type="EMBL" id="NMD49362.1"/>
    </source>
</evidence>
<dbReference type="Gene3D" id="3.90.1150.30">
    <property type="match status" value="1"/>
</dbReference>
<evidence type="ECO:0000313" key="3">
    <source>
        <dbReference type="Proteomes" id="UP000532121"/>
    </source>
</evidence>
<accession>A0A7X9QHA7</accession>
<dbReference type="RefSeq" id="WP_193523637.1">
    <property type="nucleotide sequence ID" value="NZ_JABASA010000012.1"/>
</dbReference>
<feature type="coiled-coil region" evidence="1">
    <location>
        <begin position="151"/>
        <end position="180"/>
    </location>
</feature>
<proteinExistence type="predicted"/>
<dbReference type="EMBL" id="JABASA010000012">
    <property type="protein sequence ID" value="NMD49362.1"/>
    <property type="molecule type" value="Genomic_DNA"/>
</dbReference>
<dbReference type="PANTHER" id="PTHR35145">
    <property type="entry name" value="CYTOPLASMIC PROTEIN-RELATED"/>
    <property type="match status" value="1"/>
</dbReference>
<keyword evidence="1" id="KW-0175">Coiled coil</keyword>
<dbReference type="SUPFAM" id="SSF142906">
    <property type="entry name" value="YjbR-like"/>
    <property type="match status" value="1"/>
</dbReference>
<sequence>MSLESDFFKKKRVKFETLLPYGFSKEGEEYVYKESFMNGDFEAYIEISKSGKVSGRVIDTDIGDDYLALRAEHQTGSFVGQVRQAYAEILSRIAGGCFETLPFIKNQTNRLAQYISDQYGDLYDHPFAKYPAFSSYRRPANHKWYALIMTIARAKLDLGKEDWEKEALEQEVEVINLKVNPADLPQLLSIPGIYPSYHMNKKSWISLVLDEKVSDDILFSLLDNSRALVSGNSLGNPAGPDFWIIPANLKYYDIDAEFAAHKINIWPQKASIQTGDYLFVYITAPTRALRYACRVLESGLQQPHAKRKQMKLELLKKYDDSDFPIDRLKAHGVTNIRGPRRMTASLIEDIKPSLKDS</sequence>
<dbReference type="PANTHER" id="PTHR35145:SF1">
    <property type="entry name" value="CYTOPLASMIC PROTEIN"/>
    <property type="match status" value="1"/>
</dbReference>
<reference evidence="2 3" key="1">
    <citation type="submission" date="2020-04" db="EMBL/GenBank/DDBJ databases">
        <title>MicrobeNet Type strains.</title>
        <authorList>
            <person name="Nicholson A.C."/>
        </authorList>
    </citation>
    <scope>NUCLEOTIDE SEQUENCE [LARGE SCALE GENOMIC DNA]</scope>
    <source>
        <strain evidence="2 3">DSM 22768</strain>
    </source>
</reference>
<dbReference type="AlphaFoldDB" id="A0A7X9QHA7"/>
<dbReference type="InterPro" id="IPR058532">
    <property type="entry name" value="YjbR/MT2646/Rv2570-like"/>
</dbReference>
<comment type="caution">
    <text evidence="2">The sequence shown here is derived from an EMBL/GenBank/DDBJ whole genome shotgun (WGS) entry which is preliminary data.</text>
</comment>